<dbReference type="PANTHER" id="PTHR10353">
    <property type="entry name" value="GLYCOSYL HYDROLASE"/>
    <property type="match status" value="1"/>
</dbReference>
<keyword evidence="6" id="KW-1185">Reference proteome</keyword>
<gene>
    <name evidence="5" type="ORF">AQUCO_02900032v1</name>
</gene>
<dbReference type="STRING" id="218851.A0A2G5D301"/>
<dbReference type="OrthoDB" id="65569at2759"/>
<comment type="similarity">
    <text evidence="1 3">Belongs to the glycosyl hydrolase 1 family.</text>
</comment>
<dbReference type="SUPFAM" id="SSF51445">
    <property type="entry name" value="(Trans)glycosidases"/>
    <property type="match status" value="1"/>
</dbReference>
<evidence type="ECO:0000313" key="5">
    <source>
        <dbReference type="EMBL" id="PIA37899.1"/>
    </source>
</evidence>
<organism evidence="5 6">
    <name type="scientific">Aquilegia coerulea</name>
    <name type="common">Rocky mountain columbine</name>
    <dbReference type="NCBI Taxonomy" id="218851"/>
    <lineage>
        <taxon>Eukaryota</taxon>
        <taxon>Viridiplantae</taxon>
        <taxon>Streptophyta</taxon>
        <taxon>Embryophyta</taxon>
        <taxon>Tracheophyta</taxon>
        <taxon>Spermatophyta</taxon>
        <taxon>Magnoliopsida</taxon>
        <taxon>Ranunculales</taxon>
        <taxon>Ranunculaceae</taxon>
        <taxon>Thalictroideae</taxon>
        <taxon>Aquilegia</taxon>
    </lineage>
</organism>
<dbReference type="Gene3D" id="3.20.20.80">
    <property type="entry name" value="Glycosidases"/>
    <property type="match status" value="1"/>
</dbReference>
<dbReference type="InterPro" id="IPR001360">
    <property type="entry name" value="Glyco_hydro_1"/>
</dbReference>
<dbReference type="Proteomes" id="UP000230069">
    <property type="component" value="Unassembled WGS sequence"/>
</dbReference>
<evidence type="ECO:0000256" key="4">
    <source>
        <dbReference type="SAM" id="SignalP"/>
    </source>
</evidence>
<dbReference type="InterPro" id="IPR033132">
    <property type="entry name" value="GH_1_N_CS"/>
</dbReference>
<evidence type="ECO:0000256" key="3">
    <source>
        <dbReference type="RuleBase" id="RU003690"/>
    </source>
</evidence>
<evidence type="ECO:0008006" key="7">
    <source>
        <dbReference type="Google" id="ProtNLM"/>
    </source>
</evidence>
<evidence type="ECO:0000256" key="1">
    <source>
        <dbReference type="ARBA" id="ARBA00010838"/>
    </source>
</evidence>
<name>A0A2G5D301_AQUCA</name>
<keyword evidence="2" id="KW-0378">Hydrolase</keyword>
<dbReference type="PRINTS" id="PR00131">
    <property type="entry name" value="GLHYDRLASE1"/>
</dbReference>
<feature type="signal peptide" evidence="4">
    <location>
        <begin position="1"/>
        <end position="23"/>
    </location>
</feature>
<dbReference type="InterPro" id="IPR017853">
    <property type="entry name" value="GH"/>
</dbReference>
<accession>A0A2G5D301</accession>
<feature type="chain" id="PRO_5013734188" description="Thioglucosidase" evidence="4">
    <location>
        <begin position="24"/>
        <end position="527"/>
    </location>
</feature>
<dbReference type="Pfam" id="PF00232">
    <property type="entry name" value="Glyco_hydro_1"/>
    <property type="match status" value="1"/>
</dbReference>
<dbReference type="InParanoid" id="A0A2G5D301"/>
<evidence type="ECO:0000313" key="6">
    <source>
        <dbReference type="Proteomes" id="UP000230069"/>
    </source>
</evidence>
<sequence length="527" mass="59963">MVILLTISLLLIHHHHHHHQVFASTSSRDDFPSQFVFGAGTSAYQVEGATAEDGRTPCTWDIMAQSGLYGPMGTVACDQYHKYKEDVQLMVNTGLEAYRFSISWSRLIPNGRGAINPKGLQYYNNLINELIRYGIQPHVTLFHFDLPQALEDEYGGWTSKKIVRDFTAFADVCFREFGDRVTHWTTINEANVVSLGLNTSKASPLAYAISHSCLLGHASAARLYKTKYQGKQHGFIGINILAFQYIPLRNITEDVVATQRAYAFWVGWIIDPLTIGDYPEVMKKIVGSRLPSFTPKESHQVKNSYDFIGLNHYGAMYATNDPDHFSTNENNFFADMAVTTTYIPCTFMASSIRLVVSLCKHSFCSTSTAKLQFFYTGDPATKLLIIRFADKEDSLSPSEFSFDSSSMHGILEYFKQNYGNPPIYIHENGLEAAYNPSLNDISRIKYMDGYIGSMLEALRNGSDIRGYFTWSFLDLYEFLYGYESTYGLYYVDFNDPDRKRYAKLSAHWYSNFLKRRNISNNRTIDAN</sequence>
<dbReference type="GO" id="GO:0005975">
    <property type="term" value="P:carbohydrate metabolic process"/>
    <property type="evidence" value="ECO:0007669"/>
    <property type="project" value="InterPro"/>
</dbReference>
<keyword evidence="4" id="KW-0732">Signal</keyword>
<reference evidence="5 6" key="1">
    <citation type="submission" date="2017-09" db="EMBL/GenBank/DDBJ databases">
        <title>WGS assembly of Aquilegia coerulea Goldsmith.</title>
        <authorList>
            <person name="Hodges S."/>
            <person name="Kramer E."/>
            <person name="Nordborg M."/>
            <person name="Tomkins J."/>
            <person name="Borevitz J."/>
            <person name="Derieg N."/>
            <person name="Yan J."/>
            <person name="Mihaltcheva S."/>
            <person name="Hayes R.D."/>
            <person name="Rokhsar D."/>
        </authorList>
    </citation>
    <scope>NUCLEOTIDE SEQUENCE [LARGE SCALE GENOMIC DNA]</scope>
    <source>
        <strain evidence="6">cv. Goldsmith</strain>
    </source>
</reference>
<proteinExistence type="inferred from homology"/>
<evidence type="ECO:0000256" key="2">
    <source>
        <dbReference type="ARBA" id="ARBA00022801"/>
    </source>
</evidence>
<dbReference type="PROSITE" id="PS00653">
    <property type="entry name" value="GLYCOSYL_HYDROL_F1_2"/>
    <property type="match status" value="1"/>
</dbReference>
<dbReference type="PANTHER" id="PTHR10353:SF29">
    <property type="entry name" value="BETA-GLUCOSIDASE 11"/>
    <property type="match status" value="1"/>
</dbReference>
<dbReference type="EMBL" id="KZ305046">
    <property type="protein sequence ID" value="PIA37899.1"/>
    <property type="molecule type" value="Genomic_DNA"/>
</dbReference>
<dbReference type="GO" id="GO:0008422">
    <property type="term" value="F:beta-glucosidase activity"/>
    <property type="evidence" value="ECO:0007669"/>
    <property type="project" value="TreeGrafter"/>
</dbReference>
<protein>
    <recommendedName>
        <fullName evidence="7">Thioglucosidase</fullName>
    </recommendedName>
</protein>
<dbReference type="AlphaFoldDB" id="A0A2G5D301"/>